<sequence>MLCLPRCLFIPSHTTQAAPDPVHFSELGNKTLNAGLGIRAVDTHKHTKEENIFLEAGVTYLSSAETKYKQESADLMVNIGESPAPFVTSRGSAVTSCNYSKYKVDDVSGARGGYCANISRFTMTNHKIQFVGAPCGHHGNYTFYKAFKYNLHGIQKILSLGEFFFIKIWEDEEIISIGEAQLLWEDRTSGQILVSLRIYFLPENTPEGRCEEHGEHEVVSLAEKVVLRAEDVIGWMRAAVSVKWDTGLLGVYGPPSQDPANDAHYTPPISGALDIEEVMREKKLIGDVVEPNSVHVIILAFDKYCRIRGLLKRLEGVEEEYMRSRIVVALGGFVVPSRRTRMLFCRDVFDYPELEGHDLLCNHLSPKLQGRPRKKRKKPTDSESESSETSEDIRPRLKGKPGLTAKPNGLRVLDRKSSSRSHLSQVKNDFSTPALNRLIEVDFMSKLNKFMKDRNTPITRLPHIGYKQLNVFELFTRVQQLGGFEAVGEKKLWKQLYEELSGSAPSSHPPQSAQSYASMMKRHYERLLLPYEKFLLAEQKKLLGIGSPKPNKIKSDPGEPSVSILQQHVPSDLKSSPKFGISCPQLMPPHTPPGHLGGAQEVHGLLSGPHPGSLGASPPVGTPPQASPAPPTSVSPPTTPMELAVPKVNTKKEQNTIPADLAKRPEITITPIPRSMGPLGMPEGFTGLLDPSLSVMPPGLQLADLMALEGVKATLGMSALQDLAKIAERYEKPLQEPAAKRLKTDSTRVNGASSRDKDSGRPSVIQEPPSCKPPLPAVPGLVPADFLRQMNLLDSNAKLLLPAHQSNKTISALAQLLPQTSIFPAPAPAAHQHPVTKSLRDPIGPEPPRVFQSPSVYSQSKHMYGKPTTDVRDLSKDNKSTSPEIEILDLSRASTNRNGRSSKTERPEIELLDLSTRRDITVSSVAKPGTSKNSNIGRVPPPHVSIKSSDPVPRHSPSKNPAAAAAAAATGVSAAALAAAAAQGLPPGLSLAPALLPYLNPMLAPGVKPNSGAGGPPLSMFPFMDPTALAAYYSMLPHSLIPTTSSGGGSSSGSASAVHHMAQAHLQLSSLGLPGLSGLSPDALNSLGMYKNFLPQGNLPAPHFLSGLVSPHTHNHNPPTTK</sequence>
<dbReference type="SUPFAM" id="SSF46774">
    <property type="entry name" value="ARID-like"/>
    <property type="match status" value="1"/>
</dbReference>
<feature type="domain" description="ARID" evidence="5">
    <location>
        <begin position="437"/>
        <end position="536"/>
    </location>
</feature>
<feature type="compositionally biased region" description="Polar residues" evidence="4">
    <location>
        <begin position="852"/>
        <end position="861"/>
    </location>
</feature>
<dbReference type="InterPro" id="IPR043151">
    <property type="entry name" value="BAH_sf"/>
</dbReference>
<dbReference type="EMBL" id="JARAKH010000028">
    <property type="protein sequence ID" value="KAK8389068.1"/>
    <property type="molecule type" value="Genomic_DNA"/>
</dbReference>
<accession>A0AAW0TMT7</accession>
<comment type="caution">
    <text evidence="6">The sequence shown here is derived from an EMBL/GenBank/DDBJ whole genome shotgun (WGS) entry which is preliminary data.</text>
</comment>
<dbReference type="GO" id="GO:0000976">
    <property type="term" value="F:transcription cis-regulatory region binding"/>
    <property type="evidence" value="ECO:0007669"/>
    <property type="project" value="TreeGrafter"/>
</dbReference>
<keyword evidence="7" id="KW-1185">Reference proteome</keyword>
<feature type="compositionally biased region" description="Polar residues" evidence="4">
    <location>
        <begin position="892"/>
        <end position="901"/>
    </location>
</feature>
<dbReference type="Pfam" id="PF01388">
    <property type="entry name" value="ARID"/>
    <property type="match status" value="1"/>
</dbReference>
<dbReference type="SMART" id="SM01014">
    <property type="entry name" value="ARID"/>
    <property type="match status" value="1"/>
</dbReference>
<dbReference type="GO" id="GO:0005634">
    <property type="term" value="C:nucleus"/>
    <property type="evidence" value="ECO:0007669"/>
    <property type="project" value="TreeGrafter"/>
</dbReference>
<gene>
    <name evidence="6" type="ORF">O3P69_020802</name>
</gene>
<reference evidence="6 7" key="1">
    <citation type="submission" date="2023-03" db="EMBL/GenBank/DDBJ databases">
        <title>High-quality genome of Scylla paramamosain provides insights in environmental adaptation.</title>
        <authorList>
            <person name="Zhang L."/>
        </authorList>
    </citation>
    <scope>NUCLEOTIDE SEQUENCE [LARGE SCALE GENOMIC DNA]</scope>
    <source>
        <strain evidence="6">LZ_2023a</strain>
        <tissue evidence="6">Muscle</tissue>
    </source>
</reference>
<dbReference type="GO" id="GO:0006357">
    <property type="term" value="P:regulation of transcription by RNA polymerase II"/>
    <property type="evidence" value="ECO:0007669"/>
    <property type="project" value="TreeGrafter"/>
</dbReference>
<feature type="compositionally biased region" description="Pro residues" evidence="4">
    <location>
        <begin position="620"/>
        <end position="639"/>
    </location>
</feature>
<dbReference type="Gene3D" id="2.30.30.490">
    <property type="match status" value="1"/>
</dbReference>
<evidence type="ECO:0000256" key="1">
    <source>
        <dbReference type="ARBA" id="ARBA00023015"/>
    </source>
</evidence>
<dbReference type="PROSITE" id="PS51011">
    <property type="entry name" value="ARID"/>
    <property type="match status" value="1"/>
</dbReference>
<feature type="region of interest" description="Disordered" evidence="4">
    <location>
        <begin position="922"/>
        <end position="964"/>
    </location>
</feature>
<feature type="region of interest" description="Disordered" evidence="4">
    <location>
        <begin position="840"/>
        <end position="909"/>
    </location>
</feature>
<dbReference type="InterPro" id="IPR036431">
    <property type="entry name" value="ARID_dom_sf"/>
</dbReference>
<dbReference type="InterPro" id="IPR001606">
    <property type="entry name" value="ARID_dom"/>
</dbReference>
<dbReference type="PANTHER" id="PTHR13964:SF44">
    <property type="entry name" value="ARID DOMAIN-CONTAINING PROTEIN"/>
    <property type="match status" value="1"/>
</dbReference>
<dbReference type="PANTHER" id="PTHR13964">
    <property type="entry name" value="RBP-RELATED"/>
    <property type="match status" value="1"/>
</dbReference>
<evidence type="ECO:0000313" key="6">
    <source>
        <dbReference type="EMBL" id="KAK8389068.1"/>
    </source>
</evidence>
<feature type="region of interest" description="Disordered" evidence="4">
    <location>
        <begin position="736"/>
        <end position="776"/>
    </location>
</feature>
<dbReference type="InterPro" id="IPR051232">
    <property type="entry name" value="ARID/SWI1_ChromRemod"/>
</dbReference>
<keyword evidence="2" id="KW-0804">Transcription</keyword>
<dbReference type="SMART" id="SM00501">
    <property type="entry name" value="BRIGHT"/>
    <property type="match status" value="1"/>
</dbReference>
<evidence type="ECO:0000256" key="4">
    <source>
        <dbReference type="SAM" id="MobiDB-lite"/>
    </source>
</evidence>
<feature type="region of interest" description="Disordered" evidence="4">
    <location>
        <begin position="365"/>
        <end position="425"/>
    </location>
</feature>
<evidence type="ECO:0000256" key="3">
    <source>
        <dbReference type="ARBA" id="ARBA00023242"/>
    </source>
</evidence>
<organism evidence="6 7">
    <name type="scientific">Scylla paramamosain</name>
    <name type="common">Mud crab</name>
    <dbReference type="NCBI Taxonomy" id="85552"/>
    <lineage>
        <taxon>Eukaryota</taxon>
        <taxon>Metazoa</taxon>
        <taxon>Ecdysozoa</taxon>
        <taxon>Arthropoda</taxon>
        <taxon>Crustacea</taxon>
        <taxon>Multicrustacea</taxon>
        <taxon>Malacostraca</taxon>
        <taxon>Eumalacostraca</taxon>
        <taxon>Eucarida</taxon>
        <taxon>Decapoda</taxon>
        <taxon>Pleocyemata</taxon>
        <taxon>Brachyura</taxon>
        <taxon>Eubrachyura</taxon>
        <taxon>Portunoidea</taxon>
        <taxon>Portunidae</taxon>
        <taxon>Portuninae</taxon>
        <taxon>Scylla</taxon>
    </lineage>
</organism>
<proteinExistence type="predicted"/>
<dbReference type="AlphaFoldDB" id="A0AAW0TMT7"/>
<evidence type="ECO:0000259" key="5">
    <source>
        <dbReference type="PROSITE" id="PS51011"/>
    </source>
</evidence>
<feature type="compositionally biased region" description="Basic and acidic residues" evidence="4">
    <location>
        <begin position="736"/>
        <end position="746"/>
    </location>
</feature>
<feature type="compositionally biased region" description="Low complexity" evidence="4">
    <location>
        <begin position="603"/>
        <end position="619"/>
    </location>
</feature>
<evidence type="ECO:0000313" key="7">
    <source>
        <dbReference type="Proteomes" id="UP001487740"/>
    </source>
</evidence>
<dbReference type="Gene3D" id="1.10.150.60">
    <property type="entry name" value="ARID DNA-binding domain"/>
    <property type="match status" value="1"/>
</dbReference>
<dbReference type="Proteomes" id="UP001487740">
    <property type="component" value="Unassembled WGS sequence"/>
</dbReference>
<protein>
    <recommendedName>
        <fullName evidence="5">ARID domain-containing protein</fullName>
    </recommendedName>
</protein>
<keyword evidence="3" id="KW-0539">Nucleus</keyword>
<keyword evidence="1" id="KW-0805">Transcription regulation</keyword>
<feature type="region of interest" description="Disordered" evidence="4">
    <location>
        <begin position="572"/>
        <end position="642"/>
    </location>
</feature>
<name>A0AAW0TMT7_SCYPA</name>
<evidence type="ECO:0000256" key="2">
    <source>
        <dbReference type="ARBA" id="ARBA00023163"/>
    </source>
</evidence>
<feature type="compositionally biased region" description="Basic and acidic residues" evidence="4">
    <location>
        <begin position="869"/>
        <end position="879"/>
    </location>
</feature>